<evidence type="ECO:0000313" key="2">
    <source>
        <dbReference type="EMBL" id="PMD55804.1"/>
    </source>
</evidence>
<dbReference type="AlphaFoldDB" id="A0A2J6SYH0"/>
<gene>
    <name evidence="2" type="ORF">K444DRAFT_80583</name>
</gene>
<dbReference type="RefSeq" id="XP_024732708.1">
    <property type="nucleotide sequence ID" value="XM_024888726.1"/>
</dbReference>
<keyword evidence="3" id="KW-1185">Reference proteome</keyword>
<dbReference type="PANTHER" id="PTHR33112:SF15">
    <property type="entry name" value="HETEROKARYON INCOMPATIBILITY DOMAIN-CONTAINING PROTEIN"/>
    <property type="match status" value="1"/>
</dbReference>
<dbReference type="Pfam" id="PF06985">
    <property type="entry name" value="HET"/>
    <property type="match status" value="1"/>
</dbReference>
<dbReference type="GeneID" id="36596802"/>
<protein>
    <recommendedName>
        <fullName evidence="1">Heterokaryon incompatibility domain-containing protein</fullName>
    </recommendedName>
</protein>
<organism evidence="2 3">
    <name type="scientific">Hyaloscypha bicolor E</name>
    <dbReference type="NCBI Taxonomy" id="1095630"/>
    <lineage>
        <taxon>Eukaryota</taxon>
        <taxon>Fungi</taxon>
        <taxon>Dikarya</taxon>
        <taxon>Ascomycota</taxon>
        <taxon>Pezizomycotina</taxon>
        <taxon>Leotiomycetes</taxon>
        <taxon>Helotiales</taxon>
        <taxon>Hyaloscyphaceae</taxon>
        <taxon>Hyaloscypha</taxon>
        <taxon>Hyaloscypha bicolor</taxon>
    </lineage>
</organism>
<dbReference type="OrthoDB" id="3543135at2759"/>
<dbReference type="STRING" id="1095630.A0A2J6SYH0"/>
<accession>A0A2J6SYH0</accession>
<reference evidence="2 3" key="1">
    <citation type="submission" date="2016-04" db="EMBL/GenBank/DDBJ databases">
        <title>A degradative enzymes factory behind the ericoid mycorrhizal symbiosis.</title>
        <authorList>
            <consortium name="DOE Joint Genome Institute"/>
            <person name="Martino E."/>
            <person name="Morin E."/>
            <person name="Grelet G."/>
            <person name="Kuo A."/>
            <person name="Kohler A."/>
            <person name="Daghino S."/>
            <person name="Barry K."/>
            <person name="Choi C."/>
            <person name="Cichocki N."/>
            <person name="Clum A."/>
            <person name="Copeland A."/>
            <person name="Hainaut M."/>
            <person name="Haridas S."/>
            <person name="Labutti K."/>
            <person name="Lindquist E."/>
            <person name="Lipzen A."/>
            <person name="Khouja H.-R."/>
            <person name="Murat C."/>
            <person name="Ohm R."/>
            <person name="Olson A."/>
            <person name="Spatafora J."/>
            <person name="Veneault-Fourrey C."/>
            <person name="Henrissat B."/>
            <person name="Grigoriev I."/>
            <person name="Martin F."/>
            <person name="Perotto S."/>
        </authorList>
    </citation>
    <scope>NUCLEOTIDE SEQUENCE [LARGE SCALE GENOMIC DNA]</scope>
    <source>
        <strain evidence="2 3">E</strain>
    </source>
</reference>
<name>A0A2J6SYH0_9HELO</name>
<dbReference type="Proteomes" id="UP000235371">
    <property type="component" value="Unassembled WGS sequence"/>
</dbReference>
<evidence type="ECO:0000259" key="1">
    <source>
        <dbReference type="Pfam" id="PF06985"/>
    </source>
</evidence>
<proteinExistence type="predicted"/>
<dbReference type="InParanoid" id="A0A2J6SYH0"/>
<dbReference type="PANTHER" id="PTHR33112">
    <property type="entry name" value="DOMAIN PROTEIN, PUTATIVE-RELATED"/>
    <property type="match status" value="1"/>
</dbReference>
<sequence>MDRWGNSPTTRLLQGNESAFKISIPVCSLPLTFQHAVIKTGRLGFRYPWADSLCITQNSTTDWQHESAIIGERYRGKIYTIVAFSARDSQEGFFSSRNLLIFHSCRLNDEIGLPGCRSLPHYYLSSREWEVQNELYLCEPYFTERGPFLGNV</sequence>
<feature type="domain" description="Heterokaryon incompatibility" evidence="1">
    <location>
        <begin position="4"/>
        <end position="100"/>
    </location>
</feature>
<dbReference type="EMBL" id="KZ613854">
    <property type="protein sequence ID" value="PMD55804.1"/>
    <property type="molecule type" value="Genomic_DNA"/>
</dbReference>
<evidence type="ECO:0000313" key="3">
    <source>
        <dbReference type="Proteomes" id="UP000235371"/>
    </source>
</evidence>
<dbReference type="InterPro" id="IPR010730">
    <property type="entry name" value="HET"/>
</dbReference>